<organism evidence="3 4">
    <name type="scientific">Cylicocyclus nassatus</name>
    <name type="common">Nematode worm</name>
    <dbReference type="NCBI Taxonomy" id="53992"/>
    <lineage>
        <taxon>Eukaryota</taxon>
        <taxon>Metazoa</taxon>
        <taxon>Ecdysozoa</taxon>
        <taxon>Nematoda</taxon>
        <taxon>Chromadorea</taxon>
        <taxon>Rhabditida</taxon>
        <taxon>Rhabditina</taxon>
        <taxon>Rhabditomorpha</taxon>
        <taxon>Strongyloidea</taxon>
        <taxon>Strongylidae</taxon>
        <taxon>Cylicocyclus</taxon>
    </lineage>
</organism>
<reference evidence="3" key="1">
    <citation type="submission" date="2023-07" db="EMBL/GenBank/DDBJ databases">
        <authorList>
            <consortium name="CYATHOMIX"/>
        </authorList>
    </citation>
    <scope>NUCLEOTIDE SEQUENCE</scope>
    <source>
        <strain evidence="3">N/A</strain>
    </source>
</reference>
<feature type="region of interest" description="Disordered" evidence="1">
    <location>
        <begin position="63"/>
        <end position="162"/>
    </location>
</feature>
<accession>A0AA36GSH1</accession>
<feature type="compositionally biased region" description="Low complexity" evidence="1">
    <location>
        <begin position="114"/>
        <end position="128"/>
    </location>
</feature>
<keyword evidence="2" id="KW-0812">Transmembrane</keyword>
<dbReference type="Proteomes" id="UP001176961">
    <property type="component" value="Unassembled WGS sequence"/>
</dbReference>
<keyword evidence="2" id="KW-1133">Transmembrane helix</keyword>
<evidence type="ECO:0000313" key="4">
    <source>
        <dbReference type="Proteomes" id="UP001176961"/>
    </source>
</evidence>
<gene>
    <name evidence="3" type="ORF">CYNAS_LOCUS9306</name>
</gene>
<feature type="transmembrane region" description="Helical" evidence="2">
    <location>
        <begin position="27"/>
        <end position="47"/>
    </location>
</feature>
<protein>
    <submittedName>
        <fullName evidence="3">Uncharacterized protein</fullName>
    </submittedName>
</protein>
<evidence type="ECO:0000313" key="3">
    <source>
        <dbReference type="EMBL" id="CAJ0597323.1"/>
    </source>
</evidence>
<comment type="caution">
    <text evidence="3">The sequence shown here is derived from an EMBL/GenBank/DDBJ whole genome shotgun (WGS) entry which is preliminary data.</text>
</comment>
<dbReference type="AlphaFoldDB" id="A0AA36GSH1"/>
<dbReference type="EMBL" id="CATQJL010000223">
    <property type="protein sequence ID" value="CAJ0597323.1"/>
    <property type="molecule type" value="Genomic_DNA"/>
</dbReference>
<proteinExistence type="predicted"/>
<feature type="compositionally biased region" description="Basic and acidic residues" evidence="1">
    <location>
        <begin position="149"/>
        <end position="162"/>
    </location>
</feature>
<evidence type="ECO:0000256" key="1">
    <source>
        <dbReference type="SAM" id="MobiDB-lite"/>
    </source>
</evidence>
<evidence type="ECO:0000256" key="2">
    <source>
        <dbReference type="SAM" id="Phobius"/>
    </source>
</evidence>
<keyword evidence="2" id="KW-0472">Membrane</keyword>
<name>A0AA36GSH1_CYLNA</name>
<feature type="compositionally biased region" description="Basic and acidic residues" evidence="1">
    <location>
        <begin position="85"/>
        <end position="106"/>
    </location>
</feature>
<sequence length="162" mass="18326">MSTGNGLSKDGLSYRSDIYAMDLLIKIYVYGSILWVALIITIIVNNIRTRPIRPKKEKIYEKLHTYSKRQRAPPRMTYVDSKSFSSDRDKWEKEKSTEGSTRSERTRKTKTSSKEATTARTAATTKTGMSSGESFERTSREGPLLASGNDRDERSVEIGKTS</sequence>
<keyword evidence="4" id="KW-1185">Reference proteome</keyword>